<dbReference type="AlphaFoldDB" id="A0A1G4U122"/>
<evidence type="ECO:0000313" key="3">
    <source>
        <dbReference type="Proteomes" id="UP000198889"/>
    </source>
</evidence>
<sequence>MPSLIRLLVILGILGGIGYGTLWAFATLVKPQMREMSIVVPADRFAK</sequence>
<organism evidence="2 3">
    <name type="scientific">Ancylobacter rudongensis</name>
    <dbReference type="NCBI Taxonomy" id="177413"/>
    <lineage>
        <taxon>Bacteria</taxon>
        <taxon>Pseudomonadati</taxon>
        <taxon>Pseudomonadota</taxon>
        <taxon>Alphaproteobacteria</taxon>
        <taxon>Hyphomicrobiales</taxon>
        <taxon>Xanthobacteraceae</taxon>
        <taxon>Ancylobacter</taxon>
    </lineage>
</organism>
<gene>
    <name evidence="2" type="ORF">SAMN05660859_3370</name>
</gene>
<feature type="transmembrane region" description="Helical" evidence="1">
    <location>
        <begin position="6"/>
        <end position="29"/>
    </location>
</feature>
<evidence type="ECO:0000256" key="1">
    <source>
        <dbReference type="SAM" id="Phobius"/>
    </source>
</evidence>
<keyword evidence="3" id="KW-1185">Reference proteome</keyword>
<reference evidence="3" key="1">
    <citation type="submission" date="2016-10" db="EMBL/GenBank/DDBJ databases">
        <authorList>
            <person name="Varghese N."/>
            <person name="Submissions S."/>
        </authorList>
    </citation>
    <scope>NUCLEOTIDE SEQUENCE [LARGE SCALE GENOMIC DNA]</scope>
    <source>
        <strain evidence="3">CGMCC 1.1761</strain>
    </source>
</reference>
<dbReference type="Proteomes" id="UP000198889">
    <property type="component" value="Unassembled WGS sequence"/>
</dbReference>
<evidence type="ECO:0008006" key="4">
    <source>
        <dbReference type="Google" id="ProtNLM"/>
    </source>
</evidence>
<accession>A0A1G4U122</accession>
<proteinExistence type="predicted"/>
<keyword evidence="1" id="KW-1133">Transmembrane helix</keyword>
<dbReference type="RefSeq" id="WP_162841817.1">
    <property type="nucleotide sequence ID" value="NZ_FMTP01000005.1"/>
</dbReference>
<evidence type="ECO:0000313" key="2">
    <source>
        <dbReference type="EMBL" id="SCW87257.1"/>
    </source>
</evidence>
<name>A0A1G4U122_9HYPH</name>
<dbReference type="STRING" id="177413.SAMN05660859_3370"/>
<protein>
    <recommendedName>
        <fullName evidence="4">Histidine kinase</fullName>
    </recommendedName>
</protein>
<dbReference type="EMBL" id="FMTP01000005">
    <property type="protein sequence ID" value="SCW87257.1"/>
    <property type="molecule type" value="Genomic_DNA"/>
</dbReference>
<keyword evidence="1" id="KW-0812">Transmembrane</keyword>
<keyword evidence="1" id="KW-0472">Membrane</keyword>